<feature type="compositionally biased region" description="Basic and acidic residues" evidence="1">
    <location>
        <begin position="249"/>
        <end position="261"/>
    </location>
</feature>
<dbReference type="PANTHER" id="PTHR34438:SF1">
    <property type="entry name" value="CHROMOSOME 2 OPEN READING FRAME 81"/>
    <property type="match status" value="1"/>
</dbReference>
<organism evidence="2 3">
    <name type="scientific">Dissostichus eleginoides</name>
    <name type="common">Patagonian toothfish</name>
    <name type="synonym">Dissostichus amissus</name>
    <dbReference type="NCBI Taxonomy" id="100907"/>
    <lineage>
        <taxon>Eukaryota</taxon>
        <taxon>Metazoa</taxon>
        <taxon>Chordata</taxon>
        <taxon>Craniata</taxon>
        <taxon>Vertebrata</taxon>
        <taxon>Euteleostomi</taxon>
        <taxon>Actinopterygii</taxon>
        <taxon>Neopterygii</taxon>
        <taxon>Teleostei</taxon>
        <taxon>Neoteleostei</taxon>
        <taxon>Acanthomorphata</taxon>
        <taxon>Eupercaria</taxon>
        <taxon>Perciformes</taxon>
        <taxon>Notothenioidei</taxon>
        <taxon>Nototheniidae</taxon>
        <taxon>Dissostichus</taxon>
    </lineage>
</organism>
<proteinExistence type="predicted"/>
<accession>A0AAD9BYT7</accession>
<dbReference type="InterPro" id="IPR028042">
    <property type="entry name" value="DUF4639"/>
</dbReference>
<comment type="caution">
    <text evidence="2">The sequence shown here is derived from an EMBL/GenBank/DDBJ whole genome shotgun (WGS) entry which is preliminary data.</text>
</comment>
<evidence type="ECO:0000313" key="2">
    <source>
        <dbReference type="EMBL" id="KAK1892455.1"/>
    </source>
</evidence>
<gene>
    <name evidence="2" type="ORF">KUDE01_007530</name>
</gene>
<feature type="region of interest" description="Disordered" evidence="1">
    <location>
        <begin position="301"/>
        <end position="322"/>
    </location>
</feature>
<evidence type="ECO:0000313" key="3">
    <source>
        <dbReference type="Proteomes" id="UP001228049"/>
    </source>
</evidence>
<name>A0AAD9BYT7_DISEL</name>
<dbReference type="AlphaFoldDB" id="A0AAD9BYT7"/>
<dbReference type="Pfam" id="PF15479">
    <property type="entry name" value="DUF4639"/>
    <property type="match status" value="1"/>
</dbReference>
<feature type="region of interest" description="Disordered" evidence="1">
    <location>
        <begin position="1"/>
        <end position="51"/>
    </location>
</feature>
<dbReference type="EMBL" id="JASDAP010000013">
    <property type="protein sequence ID" value="KAK1892455.1"/>
    <property type="molecule type" value="Genomic_DNA"/>
</dbReference>
<feature type="region of interest" description="Disordered" evidence="1">
    <location>
        <begin position="235"/>
        <end position="261"/>
    </location>
</feature>
<protein>
    <submittedName>
        <fullName evidence="2">Uncharacterized protein</fullName>
    </submittedName>
</protein>
<dbReference type="Proteomes" id="UP001228049">
    <property type="component" value="Unassembled WGS sequence"/>
</dbReference>
<reference evidence="2" key="1">
    <citation type="submission" date="2023-04" db="EMBL/GenBank/DDBJ databases">
        <title>Chromosome-level genome of Chaenocephalus aceratus.</title>
        <authorList>
            <person name="Park H."/>
        </authorList>
    </citation>
    <scope>NUCLEOTIDE SEQUENCE</scope>
    <source>
        <strain evidence="2">DE</strain>
        <tissue evidence="2">Muscle</tissue>
    </source>
</reference>
<evidence type="ECO:0000256" key="1">
    <source>
        <dbReference type="SAM" id="MobiDB-lite"/>
    </source>
</evidence>
<keyword evidence="3" id="KW-1185">Reference proteome</keyword>
<sequence length="437" mass="48531">MPRSAAKSQADKRTPKQSIQVNTPPITPPPAQSQLTDTLSKKDADETVAGGMEELKSKAMEGCLPPLTPAQSQLMDMLSKEHTDETVDKIMEELMSKVMEGCLKVDIERQLVPFTASWAKSYLTKILERQIMCPDGGEEPEESLRTEDSEPLPATLDAWVQGCVPIEADIDQIPAQTEPKVNQVCNVMAQTNISLKQSEKETTPRKPVINKVLSPRPPPKIDLKKKQQVNLTPKPVAGKLLPPLPYSAGKKEVGKEREDRTHSVCNYSTESFYQHNNKQPTTKLDPSSLPRHCIFPQYEIIDDNHKKPNSKKTSGLSKHEPRYVKQLSEQLNSSKDQPVKGRNEADVWLKKLPPQGKERMVSSGPLRLDTMVLAKGVSLVDPQAVEISPLRCNPPTLSTKLRPIQSVAAVPMFSVDQFTTGQPPRVIPLLKSKNPDN</sequence>
<feature type="region of interest" description="Disordered" evidence="1">
    <location>
        <begin position="197"/>
        <end position="222"/>
    </location>
</feature>
<dbReference type="PANTHER" id="PTHR34438">
    <property type="entry name" value="SI:DKEY-97L20.6"/>
    <property type="match status" value="1"/>
</dbReference>